<dbReference type="RefSeq" id="WP_190576350.1">
    <property type="nucleotide sequence ID" value="NZ_CAWPQU010000023.1"/>
</dbReference>
<feature type="compositionally biased region" description="Polar residues" evidence="1">
    <location>
        <begin position="263"/>
        <end position="280"/>
    </location>
</feature>
<dbReference type="Pfam" id="PF04773">
    <property type="entry name" value="FecR"/>
    <property type="match status" value="1"/>
</dbReference>
<reference evidence="3 4" key="1">
    <citation type="journal article" date="2020" name="ISME J.">
        <title>Comparative genomics reveals insights into cyanobacterial evolution and habitat adaptation.</title>
        <authorList>
            <person name="Chen M.Y."/>
            <person name="Teng W.K."/>
            <person name="Zhao L."/>
            <person name="Hu C.X."/>
            <person name="Zhou Y.K."/>
            <person name="Han B.P."/>
            <person name="Song L.R."/>
            <person name="Shu W.S."/>
        </authorList>
    </citation>
    <scope>NUCLEOTIDE SEQUENCE [LARGE SCALE GENOMIC DNA]</scope>
    <source>
        <strain evidence="3 4">FACHB-1050</strain>
    </source>
</reference>
<dbReference type="EMBL" id="JACJQY010000003">
    <property type="protein sequence ID" value="MBD2315923.1"/>
    <property type="molecule type" value="Genomic_DNA"/>
</dbReference>
<evidence type="ECO:0000313" key="4">
    <source>
        <dbReference type="Proteomes" id="UP000618445"/>
    </source>
</evidence>
<accession>A0ABR8C5D5</accession>
<gene>
    <name evidence="3" type="ORF">H6G05_03550</name>
</gene>
<feature type="compositionally biased region" description="Low complexity" evidence="1">
    <location>
        <begin position="299"/>
        <end position="340"/>
    </location>
</feature>
<dbReference type="PANTHER" id="PTHR38731:SF3">
    <property type="entry name" value="BLL6125 PROTEIN"/>
    <property type="match status" value="1"/>
</dbReference>
<dbReference type="Proteomes" id="UP000618445">
    <property type="component" value="Unassembled WGS sequence"/>
</dbReference>
<dbReference type="PANTHER" id="PTHR38731">
    <property type="entry name" value="LIPL45-RELATED LIPOPROTEIN-RELATED"/>
    <property type="match status" value="1"/>
</dbReference>
<dbReference type="Gene3D" id="2.60.120.1440">
    <property type="match status" value="1"/>
</dbReference>
<proteinExistence type="predicted"/>
<keyword evidence="4" id="KW-1185">Reference proteome</keyword>
<feature type="compositionally biased region" description="Pro residues" evidence="1">
    <location>
        <begin position="341"/>
        <end position="374"/>
    </location>
</feature>
<comment type="caution">
    <text evidence="3">The sequence shown here is derived from an EMBL/GenBank/DDBJ whole genome shotgun (WGS) entry which is preliminary data.</text>
</comment>
<sequence length="374" mass="40176">MQRWQLFKISRQILPLLALSLAVVVLPSCTINQPPKPFSSEALPTEAIAEISEIRSFPVRVRYVNSTSARPATVGVPLKVNESVSTEDSSTAQVTLRSGAIIRIGGKSSLTLKPQNQVEFTSGRLVAWAASDRKSPAQVQTPFGEISSNDGTVYLEIPPKAAEDRRVIALDGTVTVLLKSTSEIVTLGKGEEIRIKADGKASAPKRIDKESIDKRIANNALIFGFSTQLASLPQITSEFGVTATVKEASTIEFRRADLPKPTENPNRNKVTYNSSPAANSDRNDRREEPPAPRREEPTAARTEPAVPQANSNNPAPANNNAPEPVRTEPTPVTNNPVATPIEPPPAQPAPLEPPPQPVQPEIPAPAPVAPEPKP</sequence>
<protein>
    <submittedName>
        <fullName evidence="3">FecR domain-containing protein</fullName>
    </submittedName>
</protein>
<evidence type="ECO:0000259" key="2">
    <source>
        <dbReference type="Pfam" id="PF04773"/>
    </source>
</evidence>
<feature type="compositionally biased region" description="Basic and acidic residues" evidence="1">
    <location>
        <begin position="281"/>
        <end position="298"/>
    </location>
</feature>
<name>A0ABR8C5D5_9CYAN</name>
<dbReference type="InterPro" id="IPR006860">
    <property type="entry name" value="FecR"/>
</dbReference>
<organism evidence="3 4">
    <name type="scientific">Phormidium tenue FACHB-1050</name>
    <dbReference type="NCBI Taxonomy" id="2692857"/>
    <lineage>
        <taxon>Bacteria</taxon>
        <taxon>Bacillati</taxon>
        <taxon>Cyanobacteriota</taxon>
        <taxon>Cyanophyceae</taxon>
        <taxon>Oscillatoriophycideae</taxon>
        <taxon>Oscillatoriales</taxon>
        <taxon>Oscillatoriaceae</taxon>
        <taxon>Phormidium</taxon>
    </lineage>
</organism>
<evidence type="ECO:0000256" key="1">
    <source>
        <dbReference type="SAM" id="MobiDB-lite"/>
    </source>
</evidence>
<feature type="region of interest" description="Disordered" evidence="1">
    <location>
        <begin position="255"/>
        <end position="374"/>
    </location>
</feature>
<feature type="domain" description="FecR protein" evidence="2">
    <location>
        <begin position="84"/>
        <end position="174"/>
    </location>
</feature>
<evidence type="ECO:0000313" key="3">
    <source>
        <dbReference type="EMBL" id="MBD2315923.1"/>
    </source>
</evidence>